<evidence type="ECO:0000313" key="2">
    <source>
        <dbReference type="EMBL" id="CAB4026733.1"/>
    </source>
</evidence>
<comment type="caution">
    <text evidence="2">The sequence shown here is derived from an EMBL/GenBank/DDBJ whole genome shotgun (WGS) entry which is preliminary data.</text>
</comment>
<sequence>MSKHYEVPCERQYEYVDKTAIVPPKTFTYDYAVFDGPLKSDHGTRVGLNRTGEDDYVIKNDAGDTSYISVTDASSLTDQNQPPTLKESTVPLNPLQPSNSNQSTQRISQHYEVPCERQYDYVDKTAITPPKTFTYDYAVFDGPLKNNHGTRVGLNRTGEDDYVIKNDAKMMQETHHDYVVRDESYVSVIDPKPERKDEDMHDDYVIRDESYVSVIEPRPETKDEETHDDYVVRDESYVSVIEPRPETKDEETHDYVVRDESYVSVIEPRPEIKDEETHSDDYVHST</sequence>
<dbReference type="Proteomes" id="UP001152795">
    <property type="component" value="Unassembled WGS sequence"/>
</dbReference>
<feature type="region of interest" description="Disordered" evidence="1">
    <location>
        <begin position="260"/>
        <end position="286"/>
    </location>
</feature>
<feature type="compositionally biased region" description="Basic and acidic residues" evidence="1">
    <location>
        <begin position="268"/>
        <end position="286"/>
    </location>
</feature>
<gene>
    <name evidence="2" type="ORF">PACLA_8A026164</name>
</gene>
<accession>A0A6S7KEV1</accession>
<evidence type="ECO:0000256" key="1">
    <source>
        <dbReference type="SAM" id="MobiDB-lite"/>
    </source>
</evidence>
<dbReference type="AlphaFoldDB" id="A0A6S7KEV1"/>
<dbReference type="EMBL" id="CACRXK020014372">
    <property type="protein sequence ID" value="CAB4026733.1"/>
    <property type="molecule type" value="Genomic_DNA"/>
</dbReference>
<protein>
    <submittedName>
        <fullName evidence="2">Uncharacterized protein</fullName>
    </submittedName>
</protein>
<feature type="region of interest" description="Disordered" evidence="1">
    <location>
        <begin position="74"/>
        <end position="105"/>
    </location>
</feature>
<keyword evidence="3" id="KW-1185">Reference proteome</keyword>
<proteinExistence type="predicted"/>
<organism evidence="2 3">
    <name type="scientific">Paramuricea clavata</name>
    <name type="common">Red gorgonian</name>
    <name type="synonym">Violescent sea-whip</name>
    <dbReference type="NCBI Taxonomy" id="317549"/>
    <lineage>
        <taxon>Eukaryota</taxon>
        <taxon>Metazoa</taxon>
        <taxon>Cnidaria</taxon>
        <taxon>Anthozoa</taxon>
        <taxon>Octocorallia</taxon>
        <taxon>Malacalcyonacea</taxon>
        <taxon>Plexauridae</taxon>
        <taxon>Paramuricea</taxon>
    </lineage>
</organism>
<evidence type="ECO:0000313" key="3">
    <source>
        <dbReference type="Proteomes" id="UP001152795"/>
    </source>
</evidence>
<reference evidence="2" key="1">
    <citation type="submission" date="2020-04" db="EMBL/GenBank/DDBJ databases">
        <authorList>
            <person name="Alioto T."/>
            <person name="Alioto T."/>
            <person name="Gomez Garrido J."/>
        </authorList>
    </citation>
    <scope>NUCLEOTIDE SEQUENCE</scope>
    <source>
        <strain evidence="2">A484AB</strain>
    </source>
</reference>
<name>A0A6S7KEV1_PARCT</name>